<dbReference type="GO" id="GO:0016405">
    <property type="term" value="F:CoA-ligase activity"/>
    <property type="evidence" value="ECO:0007669"/>
    <property type="project" value="TreeGrafter"/>
</dbReference>
<feature type="domain" description="AMP-binding enzyme C-terminal" evidence="3">
    <location>
        <begin position="486"/>
        <end position="563"/>
    </location>
</feature>
<feature type="domain" description="AMP-dependent synthetase/ligase" evidence="2">
    <location>
        <begin position="40"/>
        <end position="430"/>
    </location>
</feature>
<dbReference type="RefSeq" id="WP_117543869.1">
    <property type="nucleotide sequence ID" value="NZ_QVLV01000002.1"/>
</dbReference>
<dbReference type="Gene3D" id="3.40.50.12780">
    <property type="entry name" value="N-terminal domain of ligase-like"/>
    <property type="match status" value="1"/>
</dbReference>
<comment type="caution">
    <text evidence="4">The sequence shown here is derived from an EMBL/GenBank/DDBJ whole genome shotgun (WGS) entry which is preliminary data.</text>
</comment>
<dbReference type="GeneID" id="97986145"/>
<evidence type="ECO:0000259" key="3">
    <source>
        <dbReference type="Pfam" id="PF13193"/>
    </source>
</evidence>
<dbReference type="InterPro" id="IPR020845">
    <property type="entry name" value="AMP-binding_CS"/>
</dbReference>
<gene>
    <name evidence="4" type="ORF">DXC51_04400</name>
</gene>
<proteinExistence type="predicted"/>
<evidence type="ECO:0000313" key="5">
    <source>
        <dbReference type="Proteomes" id="UP000260812"/>
    </source>
</evidence>
<dbReference type="PANTHER" id="PTHR24096">
    <property type="entry name" value="LONG-CHAIN-FATTY-ACID--COA LIGASE"/>
    <property type="match status" value="1"/>
</dbReference>
<protein>
    <submittedName>
        <fullName evidence="4">Long-chain fatty acid--CoA ligase</fullName>
    </submittedName>
</protein>
<keyword evidence="5" id="KW-1185">Reference proteome</keyword>
<name>A0A3E3IB52_9FIRM</name>
<sequence>MRETYKTGLPSVDKPWLKNFDKEELEMELPECSVYSYIFENNKKYPNDIGISYFGRNITYNSLFDNVECTAKALRQFGVSAGQNIMLCVSGTPEVLYLILACSKIGACADIINPLFDKQQLIDRINEAEADILFVLDGMYSFIKDVLPCISLKNVVLIPAAQSLPKHIKLADYLVRKVKGFHPPKGQNFLKWEEFIKKGDRFKEKTEELYVPLRPLIIVYSSGTTGASKGIVLTNDGINATIAQYRLLNFGLGEDRRRSFLSIVPIWFSTGIIFCILVPLYYGITVILEPVFNAGTFTKDICRYQPNYVLGATSLWLAAIEDTHLQRKDLSFLVCPITGGEAVTEQEEKKINEFLNRHHCPGIMEKGWGMCELGSTITATNGGESIYGSSGYPLPKVIVSAFDVDTDQELSYGNMGELRVCSPSRMKEYYKNKKETEAFFKIDSNGTEWACTGDIGYLDESGQVFVLGRKNDFFIAPNGARIFLFEIKNIILQDAGVKMCEVIGIDNDDEVIPVAHVVLNNPHEDFNEIINRIHNQCRKKLDQYAVPCGYKIRDKFEIKLSGKRDIESLKKEREGFVIPVDGVVMEINF</sequence>
<keyword evidence="1" id="KW-0812">Transmembrane</keyword>
<dbReference type="InterPro" id="IPR000873">
    <property type="entry name" value="AMP-dep_synth/lig_dom"/>
</dbReference>
<dbReference type="Pfam" id="PF00501">
    <property type="entry name" value="AMP-binding"/>
    <property type="match status" value="1"/>
</dbReference>
<keyword evidence="1" id="KW-1133">Transmembrane helix</keyword>
<evidence type="ECO:0000259" key="2">
    <source>
        <dbReference type="Pfam" id="PF00501"/>
    </source>
</evidence>
<accession>A0A3E3IB52</accession>
<organism evidence="4 5">
    <name type="scientific">Eisenbergiella massiliensis</name>
    <dbReference type="NCBI Taxonomy" id="1720294"/>
    <lineage>
        <taxon>Bacteria</taxon>
        <taxon>Bacillati</taxon>
        <taxon>Bacillota</taxon>
        <taxon>Clostridia</taxon>
        <taxon>Lachnospirales</taxon>
        <taxon>Lachnospiraceae</taxon>
        <taxon>Eisenbergiella</taxon>
    </lineage>
</organism>
<reference evidence="4" key="1">
    <citation type="submission" date="2018-08" db="EMBL/GenBank/DDBJ databases">
        <title>A genome reference for cultivated species of the human gut microbiota.</title>
        <authorList>
            <person name="Zou Y."/>
            <person name="Xue W."/>
            <person name="Luo G."/>
        </authorList>
    </citation>
    <scope>NUCLEOTIDE SEQUENCE [LARGE SCALE GENOMIC DNA]</scope>
    <source>
        <strain evidence="4">TF05-5AC</strain>
    </source>
</reference>
<dbReference type="EMBL" id="QVLV01000002">
    <property type="protein sequence ID" value="RGE64308.1"/>
    <property type="molecule type" value="Genomic_DNA"/>
</dbReference>
<dbReference type="Proteomes" id="UP000260812">
    <property type="component" value="Unassembled WGS sequence"/>
</dbReference>
<dbReference type="Pfam" id="PF13193">
    <property type="entry name" value="AMP-binding_C"/>
    <property type="match status" value="1"/>
</dbReference>
<keyword evidence="4" id="KW-0436">Ligase</keyword>
<dbReference type="Gene3D" id="3.30.300.30">
    <property type="match status" value="1"/>
</dbReference>
<dbReference type="PROSITE" id="PS00455">
    <property type="entry name" value="AMP_BINDING"/>
    <property type="match status" value="1"/>
</dbReference>
<feature type="transmembrane region" description="Helical" evidence="1">
    <location>
        <begin position="260"/>
        <end position="282"/>
    </location>
</feature>
<keyword evidence="1" id="KW-0472">Membrane</keyword>
<dbReference type="InterPro" id="IPR045851">
    <property type="entry name" value="AMP-bd_C_sf"/>
</dbReference>
<dbReference type="SUPFAM" id="SSF56801">
    <property type="entry name" value="Acetyl-CoA synthetase-like"/>
    <property type="match status" value="1"/>
</dbReference>
<dbReference type="CDD" id="cd04433">
    <property type="entry name" value="AFD_class_I"/>
    <property type="match status" value="1"/>
</dbReference>
<dbReference type="InterPro" id="IPR025110">
    <property type="entry name" value="AMP-bd_C"/>
</dbReference>
<evidence type="ECO:0000313" key="4">
    <source>
        <dbReference type="EMBL" id="RGE64308.1"/>
    </source>
</evidence>
<dbReference type="InterPro" id="IPR042099">
    <property type="entry name" value="ANL_N_sf"/>
</dbReference>
<evidence type="ECO:0000256" key="1">
    <source>
        <dbReference type="SAM" id="Phobius"/>
    </source>
</evidence>
<dbReference type="AlphaFoldDB" id="A0A3E3IB52"/>